<keyword evidence="6" id="KW-1185">Reference proteome</keyword>
<feature type="signal peptide" evidence="3">
    <location>
        <begin position="1"/>
        <end position="18"/>
    </location>
</feature>
<dbReference type="InterPro" id="IPR036779">
    <property type="entry name" value="LysM_dom_sf"/>
</dbReference>
<dbReference type="Proteomes" id="UP000815677">
    <property type="component" value="Unassembled WGS sequence"/>
</dbReference>
<feature type="domain" description="LysM" evidence="4">
    <location>
        <begin position="29"/>
        <end position="75"/>
    </location>
</feature>
<feature type="domain" description="LysM" evidence="4">
    <location>
        <begin position="86"/>
        <end position="132"/>
    </location>
</feature>
<protein>
    <recommendedName>
        <fullName evidence="4">LysM domain-containing protein</fullName>
    </recommendedName>
</protein>
<organism evidence="5 6">
    <name type="scientific">Mycena chlorophos</name>
    <name type="common">Agaric fungus</name>
    <name type="synonym">Agaricus chlorophos</name>
    <dbReference type="NCBI Taxonomy" id="658473"/>
    <lineage>
        <taxon>Eukaryota</taxon>
        <taxon>Fungi</taxon>
        <taxon>Dikarya</taxon>
        <taxon>Basidiomycota</taxon>
        <taxon>Agaricomycotina</taxon>
        <taxon>Agaricomycetes</taxon>
        <taxon>Agaricomycetidae</taxon>
        <taxon>Agaricales</taxon>
        <taxon>Marasmiineae</taxon>
        <taxon>Mycenaceae</taxon>
        <taxon>Mycena</taxon>
    </lineage>
</organism>
<dbReference type="InterPro" id="IPR036908">
    <property type="entry name" value="RlpA-like_sf"/>
</dbReference>
<dbReference type="InterPro" id="IPR052210">
    <property type="entry name" value="LysM1-like"/>
</dbReference>
<evidence type="ECO:0000313" key="6">
    <source>
        <dbReference type="Proteomes" id="UP000815677"/>
    </source>
</evidence>
<evidence type="ECO:0000256" key="3">
    <source>
        <dbReference type="SAM" id="SignalP"/>
    </source>
</evidence>
<dbReference type="SUPFAM" id="SSF50685">
    <property type="entry name" value="Barwin-like endoglucanases"/>
    <property type="match status" value="1"/>
</dbReference>
<dbReference type="PROSITE" id="PS51782">
    <property type="entry name" value="LYSM"/>
    <property type="match status" value="5"/>
</dbReference>
<evidence type="ECO:0000313" key="5">
    <source>
        <dbReference type="EMBL" id="GAT44827.1"/>
    </source>
</evidence>
<feature type="chain" id="PRO_5046930394" description="LysM domain-containing protein" evidence="3">
    <location>
        <begin position="19"/>
        <end position="454"/>
    </location>
</feature>
<dbReference type="Gene3D" id="3.10.350.10">
    <property type="entry name" value="LysM domain"/>
    <property type="match status" value="5"/>
</dbReference>
<sequence length="454" mass="46602">MFFDVVAALLVASIAVSASPLEARQSCTKSYTVVSGDTCAAIEAKQGVSDATLHALNPSINSGCTNLQIGQVLCLSTSGTSSGCGNTYTVVSGDTCSAIEAKEGISDATLHSLNPSINSGCTNLQIGQVLCLGSAGGGTGGQSFTGLATYYYPNGGTGACGTVLQNSDFIVALGTAHWDNGAHCGETVSVQYKSTTIQVKVEDLCPGCQGTNGIDLSSGAMAALDPNYINDGVISVVWTLEFLSSLDADKMFSATIFTALFASVAVLASPLEVRQSESCTAAYTVVSGDTCFAIEAKENVSDATLHALNPGINSECTNLQIGEVLCISTNSTSLSCGTTYTVVSGDTCFEIENKEGISDSTLHSLNPSINSDCTNLEVGEVLCIALTCGNTYTVQSGDSCVGIETEENITDGTLRALNPSINSDCTNLQIGEVLCLGTAGNSTTFDGRRATVQN</sequence>
<dbReference type="PANTHER" id="PTHR34997:SF1">
    <property type="entry name" value="PEPTIDOGLYCAN-BINDING LYSIN DOMAIN"/>
    <property type="match status" value="1"/>
</dbReference>
<feature type="domain" description="LysM" evidence="4">
    <location>
        <begin position="390"/>
        <end position="436"/>
    </location>
</feature>
<gene>
    <name evidence="5" type="ORF">MCHLO_02435</name>
</gene>
<keyword evidence="1" id="KW-0147">Chitin-binding</keyword>
<dbReference type="CDD" id="cd00118">
    <property type="entry name" value="LysM"/>
    <property type="match status" value="5"/>
</dbReference>
<evidence type="ECO:0000259" key="4">
    <source>
        <dbReference type="PROSITE" id="PS51782"/>
    </source>
</evidence>
<name>A0ABQ0L2V1_MYCCL</name>
<dbReference type="Gene3D" id="2.40.40.10">
    <property type="entry name" value="RlpA-like domain"/>
    <property type="match status" value="1"/>
</dbReference>
<dbReference type="PANTHER" id="PTHR34997">
    <property type="entry name" value="AM15"/>
    <property type="match status" value="1"/>
</dbReference>
<dbReference type="Pfam" id="PF01476">
    <property type="entry name" value="LysM"/>
    <property type="match status" value="5"/>
</dbReference>
<accession>A0ABQ0L2V1</accession>
<dbReference type="InterPro" id="IPR018392">
    <property type="entry name" value="LysM"/>
</dbReference>
<dbReference type="CDD" id="cd22191">
    <property type="entry name" value="DPBB_RlpA_EXP_N-like"/>
    <property type="match status" value="1"/>
</dbReference>
<keyword evidence="2" id="KW-0843">Virulence</keyword>
<reference evidence="5" key="1">
    <citation type="submission" date="2014-09" db="EMBL/GenBank/DDBJ databases">
        <title>Genome sequence of the luminous mushroom Mycena chlorophos for searching fungal bioluminescence genes.</title>
        <authorList>
            <person name="Tanaka Y."/>
            <person name="Kasuga D."/>
            <person name="Oba Y."/>
            <person name="Hase S."/>
            <person name="Sato K."/>
            <person name="Oba Y."/>
            <person name="Sakakibara Y."/>
        </authorList>
    </citation>
    <scope>NUCLEOTIDE SEQUENCE</scope>
</reference>
<keyword evidence="3" id="KW-0732">Signal</keyword>
<feature type="domain" description="LysM" evidence="4">
    <location>
        <begin position="281"/>
        <end position="327"/>
    </location>
</feature>
<feature type="domain" description="LysM" evidence="4">
    <location>
        <begin position="338"/>
        <end position="384"/>
    </location>
</feature>
<dbReference type="SMART" id="SM00257">
    <property type="entry name" value="LysM"/>
    <property type="match status" value="5"/>
</dbReference>
<dbReference type="SUPFAM" id="SSF54106">
    <property type="entry name" value="LysM domain"/>
    <property type="match status" value="5"/>
</dbReference>
<dbReference type="EMBL" id="DF840271">
    <property type="protein sequence ID" value="GAT44827.1"/>
    <property type="molecule type" value="Genomic_DNA"/>
</dbReference>
<evidence type="ECO:0000256" key="2">
    <source>
        <dbReference type="ARBA" id="ARBA00023026"/>
    </source>
</evidence>
<evidence type="ECO:0000256" key="1">
    <source>
        <dbReference type="ARBA" id="ARBA00022669"/>
    </source>
</evidence>
<proteinExistence type="predicted"/>